<proteinExistence type="predicted"/>
<protein>
    <recommendedName>
        <fullName evidence="3">Transposase</fullName>
    </recommendedName>
</protein>
<accession>A0ABV4TWB7</accession>
<keyword evidence="2" id="KW-1185">Reference proteome</keyword>
<name>A0ABV4TWB7_9GAMM</name>
<gene>
    <name evidence="1" type="ORF">ACERLL_10580</name>
</gene>
<dbReference type="InterPro" id="IPR012337">
    <property type="entry name" value="RNaseH-like_sf"/>
</dbReference>
<dbReference type="EMBL" id="JBGUAW010000006">
    <property type="protein sequence ID" value="MFA9461272.1"/>
    <property type="molecule type" value="Genomic_DNA"/>
</dbReference>
<dbReference type="Proteomes" id="UP001575181">
    <property type="component" value="Unassembled WGS sequence"/>
</dbReference>
<evidence type="ECO:0000313" key="2">
    <source>
        <dbReference type="Proteomes" id="UP001575181"/>
    </source>
</evidence>
<dbReference type="RefSeq" id="WP_373656057.1">
    <property type="nucleotide sequence ID" value="NZ_JBGUAW010000006.1"/>
</dbReference>
<organism evidence="1 2">
    <name type="scientific">Thiohalorhabdus methylotrophus</name>
    <dbReference type="NCBI Taxonomy" id="3242694"/>
    <lineage>
        <taxon>Bacteria</taxon>
        <taxon>Pseudomonadati</taxon>
        <taxon>Pseudomonadota</taxon>
        <taxon>Gammaproteobacteria</taxon>
        <taxon>Thiohalorhabdales</taxon>
        <taxon>Thiohalorhabdaceae</taxon>
        <taxon>Thiohalorhabdus</taxon>
    </lineage>
</organism>
<sequence length="81" mass="9893">MLRLLQGADLNTLSRELDVTERFFRTLKDQFLWLHDRRTLEELNEQLEQWRQLCNEQWLIQRHGHRSRAEVRRAHQPGMAA</sequence>
<reference evidence="1 2" key="1">
    <citation type="submission" date="2024-08" db="EMBL/GenBank/DDBJ databases">
        <title>Whole-genome sequencing of halo(alkali)philic microorganisms from hypersaline lakes.</title>
        <authorList>
            <person name="Sorokin D.Y."/>
            <person name="Merkel A.Y."/>
            <person name="Messina E."/>
            <person name="Yakimov M."/>
        </authorList>
    </citation>
    <scope>NUCLEOTIDE SEQUENCE [LARGE SCALE GENOMIC DNA]</scope>
    <source>
        <strain evidence="1 2">Cl-TMA</strain>
    </source>
</reference>
<comment type="caution">
    <text evidence="1">The sequence shown here is derived from an EMBL/GenBank/DDBJ whole genome shotgun (WGS) entry which is preliminary data.</text>
</comment>
<evidence type="ECO:0000313" key="1">
    <source>
        <dbReference type="EMBL" id="MFA9461272.1"/>
    </source>
</evidence>
<dbReference type="SUPFAM" id="SSF53098">
    <property type="entry name" value="Ribonuclease H-like"/>
    <property type="match status" value="1"/>
</dbReference>
<evidence type="ECO:0008006" key="3">
    <source>
        <dbReference type="Google" id="ProtNLM"/>
    </source>
</evidence>